<protein>
    <submittedName>
        <fullName evidence="2">Uncharacterized protein</fullName>
    </submittedName>
</protein>
<feature type="region of interest" description="Disordered" evidence="1">
    <location>
        <begin position="1"/>
        <end position="72"/>
    </location>
</feature>
<accession>A0AAV1GFW7</accession>
<reference evidence="2" key="1">
    <citation type="submission" date="2023-08" db="EMBL/GenBank/DDBJ databases">
        <authorList>
            <person name="Alioto T."/>
            <person name="Alioto T."/>
            <person name="Gomez Garrido J."/>
        </authorList>
    </citation>
    <scope>NUCLEOTIDE SEQUENCE</scope>
</reference>
<evidence type="ECO:0000256" key="1">
    <source>
        <dbReference type="SAM" id="MobiDB-lite"/>
    </source>
</evidence>
<name>A0AAV1GFW7_XYRNO</name>
<gene>
    <name evidence="2" type="ORF">XNOV1_A001184</name>
</gene>
<feature type="compositionally biased region" description="Polar residues" evidence="1">
    <location>
        <begin position="9"/>
        <end position="39"/>
    </location>
</feature>
<dbReference type="EMBL" id="OY660877">
    <property type="protein sequence ID" value="CAJ1072966.1"/>
    <property type="molecule type" value="Genomic_DNA"/>
</dbReference>
<dbReference type="AlphaFoldDB" id="A0AAV1GFW7"/>
<sequence length="72" mass="8279">MSLRETSSRRTQFMTPDQRSSPTSPQTQTLHYSQQVSSVSDKETAEEVDQRRQPQRRLPAESTNKKKTTSPL</sequence>
<evidence type="ECO:0000313" key="3">
    <source>
        <dbReference type="Proteomes" id="UP001178508"/>
    </source>
</evidence>
<feature type="compositionally biased region" description="Basic and acidic residues" evidence="1">
    <location>
        <begin position="40"/>
        <end position="52"/>
    </location>
</feature>
<keyword evidence="3" id="KW-1185">Reference proteome</keyword>
<evidence type="ECO:0000313" key="2">
    <source>
        <dbReference type="EMBL" id="CAJ1072966.1"/>
    </source>
</evidence>
<organism evidence="2 3">
    <name type="scientific">Xyrichtys novacula</name>
    <name type="common">Pearly razorfish</name>
    <name type="synonym">Hemipteronotus novacula</name>
    <dbReference type="NCBI Taxonomy" id="13765"/>
    <lineage>
        <taxon>Eukaryota</taxon>
        <taxon>Metazoa</taxon>
        <taxon>Chordata</taxon>
        <taxon>Craniata</taxon>
        <taxon>Vertebrata</taxon>
        <taxon>Euteleostomi</taxon>
        <taxon>Actinopterygii</taxon>
        <taxon>Neopterygii</taxon>
        <taxon>Teleostei</taxon>
        <taxon>Neoteleostei</taxon>
        <taxon>Acanthomorphata</taxon>
        <taxon>Eupercaria</taxon>
        <taxon>Labriformes</taxon>
        <taxon>Labridae</taxon>
        <taxon>Xyrichtys</taxon>
    </lineage>
</organism>
<dbReference type="Proteomes" id="UP001178508">
    <property type="component" value="Chromosome 14"/>
</dbReference>
<proteinExistence type="predicted"/>